<sequence>MSKNRIAIPKKIRETILKEFNHRCAICGTHKPTIHHVDDDPSNNDPLNLLPLCPNCHYLDQHDPTSPIDPRKLAIFRKHKDPLILSPQFEPLFRRLTFLLELEDSTFHTQRSSASAQDLVDFVAELKMGSFYSKRIKKLLYARKPSRSLEDIKVNELRTQWEDEHRSELLKHLTLVTDRVFDNVVELLRYQGWEWKPKAYNEPR</sequence>
<dbReference type="RefSeq" id="WP_145219080.1">
    <property type="nucleotide sequence ID" value="NZ_CP036432.1"/>
</dbReference>
<gene>
    <name evidence="2" type="ORF">TBK1r_64430</name>
</gene>
<dbReference type="SMART" id="SM00507">
    <property type="entry name" value="HNHc"/>
    <property type="match status" value="1"/>
</dbReference>
<feature type="domain" description="HNH nuclease" evidence="1">
    <location>
        <begin position="11"/>
        <end position="58"/>
    </location>
</feature>
<proteinExistence type="predicted"/>
<accession>A0ABX5XZF0</accession>
<dbReference type="EMBL" id="CP036432">
    <property type="protein sequence ID" value="QDV87413.1"/>
    <property type="molecule type" value="Genomic_DNA"/>
</dbReference>
<organism evidence="2 3">
    <name type="scientific">Stieleria magnilauensis</name>
    <dbReference type="NCBI Taxonomy" id="2527963"/>
    <lineage>
        <taxon>Bacteria</taxon>
        <taxon>Pseudomonadati</taxon>
        <taxon>Planctomycetota</taxon>
        <taxon>Planctomycetia</taxon>
        <taxon>Pirellulales</taxon>
        <taxon>Pirellulaceae</taxon>
        <taxon>Stieleria</taxon>
    </lineage>
</organism>
<dbReference type="InterPro" id="IPR003615">
    <property type="entry name" value="HNH_nuc"/>
</dbReference>
<reference evidence="2 3" key="1">
    <citation type="submission" date="2019-02" db="EMBL/GenBank/DDBJ databases">
        <title>Deep-cultivation of Planctomycetes and their phenomic and genomic characterization uncovers novel biology.</title>
        <authorList>
            <person name="Wiegand S."/>
            <person name="Jogler M."/>
            <person name="Boedeker C."/>
            <person name="Pinto D."/>
            <person name="Vollmers J."/>
            <person name="Rivas-Marin E."/>
            <person name="Kohn T."/>
            <person name="Peeters S.H."/>
            <person name="Heuer A."/>
            <person name="Rast P."/>
            <person name="Oberbeckmann S."/>
            <person name="Bunk B."/>
            <person name="Jeske O."/>
            <person name="Meyerdierks A."/>
            <person name="Storesund J.E."/>
            <person name="Kallscheuer N."/>
            <person name="Luecker S."/>
            <person name="Lage O.M."/>
            <person name="Pohl T."/>
            <person name="Merkel B.J."/>
            <person name="Hornburger P."/>
            <person name="Mueller R.-W."/>
            <person name="Bruemmer F."/>
            <person name="Labrenz M."/>
            <person name="Spormann A.M."/>
            <person name="Op den Camp H."/>
            <person name="Overmann J."/>
            <person name="Amann R."/>
            <person name="Jetten M.S.M."/>
            <person name="Mascher T."/>
            <person name="Medema M.H."/>
            <person name="Devos D.P."/>
            <person name="Kaster A.-K."/>
            <person name="Ovreas L."/>
            <person name="Rohde M."/>
            <person name="Galperin M.Y."/>
            <person name="Jogler C."/>
        </authorList>
    </citation>
    <scope>NUCLEOTIDE SEQUENCE [LARGE SCALE GENOMIC DNA]</scope>
    <source>
        <strain evidence="2 3">TBK1r</strain>
    </source>
</reference>
<protein>
    <recommendedName>
        <fullName evidence="1">HNH nuclease domain-containing protein</fullName>
    </recommendedName>
</protein>
<evidence type="ECO:0000313" key="2">
    <source>
        <dbReference type="EMBL" id="QDV87413.1"/>
    </source>
</evidence>
<dbReference type="CDD" id="cd00085">
    <property type="entry name" value="HNHc"/>
    <property type="match status" value="1"/>
</dbReference>
<evidence type="ECO:0000313" key="3">
    <source>
        <dbReference type="Proteomes" id="UP000318081"/>
    </source>
</evidence>
<dbReference type="Gene3D" id="1.10.30.50">
    <property type="match status" value="1"/>
</dbReference>
<evidence type="ECO:0000259" key="1">
    <source>
        <dbReference type="SMART" id="SM00507"/>
    </source>
</evidence>
<keyword evidence="3" id="KW-1185">Reference proteome</keyword>
<dbReference type="Proteomes" id="UP000318081">
    <property type="component" value="Chromosome"/>
</dbReference>
<name>A0ABX5XZF0_9BACT</name>